<keyword evidence="2" id="KW-1185">Reference proteome</keyword>
<dbReference type="AlphaFoldDB" id="A0A9D4IP00"/>
<reference evidence="1" key="1">
    <citation type="journal article" date="2019" name="bioRxiv">
        <title>The Genome of the Zebra Mussel, Dreissena polymorpha: A Resource for Invasive Species Research.</title>
        <authorList>
            <person name="McCartney M.A."/>
            <person name="Auch B."/>
            <person name="Kono T."/>
            <person name="Mallez S."/>
            <person name="Zhang Y."/>
            <person name="Obille A."/>
            <person name="Becker A."/>
            <person name="Abrahante J.E."/>
            <person name="Garbe J."/>
            <person name="Badalamenti J.P."/>
            <person name="Herman A."/>
            <person name="Mangelson H."/>
            <person name="Liachko I."/>
            <person name="Sullivan S."/>
            <person name="Sone E.D."/>
            <person name="Koren S."/>
            <person name="Silverstein K.A.T."/>
            <person name="Beckman K.B."/>
            <person name="Gohl D.M."/>
        </authorList>
    </citation>
    <scope>NUCLEOTIDE SEQUENCE</scope>
    <source>
        <strain evidence="1">Duluth1</strain>
        <tissue evidence="1">Whole animal</tissue>
    </source>
</reference>
<dbReference type="EMBL" id="JAIWYP010000008">
    <property type="protein sequence ID" value="KAH3779782.1"/>
    <property type="molecule type" value="Genomic_DNA"/>
</dbReference>
<organism evidence="1 2">
    <name type="scientific">Dreissena polymorpha</name>
    <name type="common">Zebra mussel</name>
    <name type="synonym">Mytilus polymorpha</name>
    <dbReference type="NCBI Taxonomy" id="45954"/>
    <lineage>
        <taxon>Eukaryota</taxon>
        <taxon>Metazoa</taxon>
        <taxon>Spiralia</taxon>
        <taxon>Lophotrochozoa</taxon>
        <taxon>Mollusca</taxon>
        <taxon>Bivalvia</taxon>
        <taxon>Autobranchia</taxon>
        <taxon>Heteroconchia</taxon>
        <taxon>Euheterodonta</taxon>
        <taxon>Imparidentia</taxon>
        <taxon>Neoheterodontei</taxon>
        <taxon>Myida</taxon>
        <taxon>Dreissenoidea</taxon>
        <taxon>Dreissenidae</taxon>
        <taxon>Dreissena</taxon>
    </lineage>
</organism>
<gene>
    <name evidence="1" type="ORF">DPMN_157588</name>
</gene>
<sequence>MPRKSAPHLLHEAQDQRVNTERYLTFVGPEKPLQATVNEERLYGLDKSTGTTLCVRLFSRAC</sequence>
<accession>A0A9D4IP00</accession>
<evidence type="ECO:0000313" key="1">
    <source>
        <dbReference type="EMBL" id="KAH3779782.1"/>
    </source>
</evidence>
<evidence type="ECO:0000313" key="2">
    <source>
        <dbReference type="Proteomes" id="UP000828390"/>
    </source>
</evidence>
<dbReference type="Proteomes" id="UP000828390">
    <property type="component" value="Unassembled WGS sequence"/>
</dbReference>
<proteinExistence type="predicted"/>
<comment type="caution">
    <text evidence="1">The sequence shown here is derived from an EMBL/GenBank/DDBJ whole genome shotgun (WGS) entry which is preliminary data.</text>
</comment>
<reference evidence="1" key="2">
    <citation type="submission" date="2020-11" db="EMBL/GenBank/DDBJ databases">
        <authorList>
            <person name="McCartney M.A."/>
            <person name="Auch B."/>
            <person name="Kono T."/>
            <person name="Mallez S."/>
            <person name="Becker A."/>
            <person name="Gohl D.M."/>
            <person name="Silverstein K.A.T."/>
            <person name="Koren S."/>
            <person name="Bechman K.B."/>
            <person name="Herman A."/>
            <person name="Abrahante J.E."/>
            <person name="Garbe J."/>
        </authorList>
    </citation>
    <scope>NUCLEOTIDE SEQUENCE</scope>
    <source>
        <strain evidence="1">Duluth1</strain>
        <tissue evidence="1">Whole animal</tissue>
    </source>
</reference>
<name>A0A9D4IP00_DREPO</name>
<protein>
    <submittedName>
        <fullName evidence="1">Uncharacterized protein</fullName>
    </submittedName>
</protein>